<dbReference type="Pfam" id="PF09228">
    <property type="entry name" value="Prok-TraM"/>
    <property type="match status" value="1"/>
</dbReference>
<sequence length="111" mass="11992">MTNKNAAGATSSNKIMLRPVVGLVEGLDPSQLKDVTIDAIVKHRVLRDEASALYVELQKLVSAQARPQEVCFAERGYIAAMIAVHAHQTALSTLLDVLGYIPEVPARQPSN</sequence>
<keyword evidence="2" id="KW-1185">Reference proteome</keyword>
<dbReference type="Proteomes" id="UP000823786">
    <property type="component" value="Unassembled WGS sequence"/>
</dbReference>
<dbReference type="InterPro" id="IPR036336">
    <property type="entry name" value="Tscrpt_rep_TraM_sf"/>
</dbReference>
<evidence type="ECO:0008006" key="3">
    <source>
        <dbReference type="Google" id="ProtNLM"/>
    </source>
</evidence>
<protein>
    <recommendedName>
        <fullName evidence="3">Transcriptional regulator</fullName>
    </recommendedName>
</protein>
<organism evidence="1 2">
    <name type="scientific">Rhizobium herbae</name>
    <dbReference type="NCBI Taxonomy" id="508661"/>
    <lineage>
        <taxon>Bacteria</taxon>
        <taxon>Pseudomonadati</taxon>
        <taxon>Pseudomonadota</taxon>
        <taxon>Alphaproteobacteria</taxon>
        <taxon>Hyphomicrobiales</taxon>
        <taxon>Rhizobiaceae</taxon>
        <taxon>Rhizobium/Agrobacterium group</taxon>
        <taxon>Rhizobium</taxon>
    </lineage>
</organism>
<dbReference type="SUPFAM" id="SSF109631">
    <property type="entry name" value="Transcriptional repressor TraM"/>
    <property type="match status" value="1"/>
</dbReference>
<proteinExistence type="predicted"/>
<dbReference type="RefSeq" id="WP_209856129.1">
    <property type="nucleotide sequence ID" value="NZ_JAGGJV010000011.1"/>
</dbReference>
<accession>A0ABS4EUI0</accession>
<dbReference type="InterPro" id="IPR015309">
    <property type="entry name" value="Tscrpt_rep_TraM"/>
</dbReference>
<dbReference type="EMBL" id="JAGGJV010000011">
    <property type="protein sequence ID" value="MBP1861608.1"/>
    <property type="molecule type" value="Genomic_DNA"/>
</dbReference>
<gene>
    <name evidence="1" type="ORF">J2Z75_005137</name>
</gene>
<evidence type="ECO:0000313" key="2">
    <source>
        <dbReference type="Proteomes" id="UP000823786"/>
    </source>
</evidence>
<dbReference type="Gene3D" id="1.10.287.160">
    <property type="entry name" value="HR1 repeat"/>
    <property type="match status" value="1"/>
</dbReference>
<reference evidence="1 2" key="1">
    <citation type="submission" date="2021-03" db="EMBL/GenBank/DDBJ databases">
        <title>Genomic Encyclopedia of Type Strains, Phase IV (KMG-IV): sequencing the most valuable type-strain genomes for metagenomic binning, comparative biology and taxonomic classification.</title>
        <authorList>
            <person name="Goeker M."/>
        </authorList>
    </citation>
    <scope>NUCLEOTIDE SEQUENCE [LARGE SCALE GENOMIC DNA]</scope>
    <source>
        <strain evidence="1 2">DSM 26427</strain>
    </source>
</reference>
<comment type="caution">
    <text evidence="1">The sequence shown here is derived from an EMBL/GenBank/DDBJ whole genome shotgun (WGS) entry which is preliminary data.</text>
</comment>
<evidence type="ECO:0000313" key="1">
    <source>
        <dbReference type="EMBL" id="MBP1861608.1"/>
    </source>
</evidence>
<name>A0ABS4EUI0_9HYPH</name>